<accession>A0ABR0BL63</accession>
<evidence type="ECO:0000313" key="3">
    <source>
        <dbReference type="EMBL" id="KAK4083056.1"/>
    </source>
</evidence>
<name>A0ABR0BL63_PURLI</name>
<feature type="region of interest" description="Disordered" evidence="2">
    <location>
        <begin position="242"/>
        <end position="306"/>
    </location>
</feature>
<proteinExistence type="inferred from homology"/>
<protein>
    <recommendedName>
        <fullName evidence="5">Short chain dehydrogenase</fullName>
    </recommendedName>
</protein>
<gene>
    <name evidence="3" type="ORF">Purlil1_11000</name>
</gene>
<dbReference type="InterPro" id="IPR036291">
    <property type="entry name" value="NAD(P)-bd_dom_sf"/>
</dbReference>
<comment type="caution">
    <text evidence="3">The sequence shown here is derived from an EMBL/GenBank/DDBJ whole genome shotgun (WGS) entry which is preliminary data.</text>
</comment>
<organism evidence="3 4">
    <name type="scientific">Purpureocillium lilacinum</name>
    <name type="common">Paecilomyces lilacinus</name>
    <dbReference type="NCBI Taxonomy" id="33203"/>
    <lineage>
        <taxon>Eukaryota</taxon>
        <taxon>Fungi</taxon>
        <taxon>Dikarya</taxon>
        <taxon>Ascomycota</taxon>
        <taxon>Pezizomycotina</taxon>
        <taxon>Sordariomycetes</taxon>
        <taxon>Hypocreomycetidae</taxon>
        <taxon>Hypocreales</taxon>
        <taxon>Ophiocordycipitaceae</taxon>
        <taxon>Purpureocillium</taxon>
    </lineage>
</organism>
<keyword evidence="4" id="KW-1185">Reference proteome</keyword>
<dbReference type="PANTHER" id="PTHR43544:SF32">
    <property type="entry name" value="CHAIN DEHYDROGENASE, PUTATIVE (AFU_ORTHOLOGUE AFUA_5G01530)-RELATED"/>
    <property type="match status" value="1"/>
</dbReference>
<evidence type="ECO:0000256" key="1">
    <source>
        <dbReference type="ARBA" id="ARBA00006484"/>
    </source>
</evidence>
<sequence>MSAKRIILVTGANSGIGFDTSHALAAASADHHVIMGCRSVDKGEVALRQLQARITNGGGGTLSLLQLDITSDESIAAATASIEASHGRLDWLVNNAGITVRNAPSRRAELLDTYNTNTAGPLILTEALLPLLRRSSDPRVVNVSSNLGSVAARFDETSSYYRQPWEAYRMSKAALNMATGCLLAAHGGSGSGSEGGVRFWAYCPGYVVTNLTGEEDRQGRIDRGADSSETSAQGILEILQGERDAEMLSPKAKPPYRTTSSAPPPPVRPGAWLLRRASIETPPVRSTPDVGANPDVPWRPPGLHSHELHTLPARRARATASRVSTLPGQSAQSTASWVGQGWKRAGMDAARPPVFYLKRQHVDSSSCRQPRRRRRRALVRSMRLEQQCRPVIIIIITIAVEPRYRPAGASQIGRPCAAGWVWYRHESSYERAWGPGIKPGTRAGLLGAKPKGPKHPSIRVPVCSC</sequence>
<dbReference type="EMBL" id="JAWRVI010000061">
    <property type="protein sequence ID" value="KAK4083056.1"/>
    <property type="molecule type" value="Genomic_DNA"/>
</dbReference>
<dbReference type="SUPFAM" id="SSF51735">
    <property type="entry name" value="NAD(P)-binding Rossmann-fold domains"/>
    <property type="match status" value="1"/>
</dbReference>
<evidence type="ECO:0000256" key="2">
    <source>
        <dbReference type="SAM" id="MobiDB-lite"/>
    </source>
</evidence>
<dbReference type="PRINTS" id="PR00081">
    <property type="entry name" value="GDHRDH"/>
</dbReference>
<reference evidence="3 4" key="1">
    <citation type="journal article" date="2024" name="Microbiol. Resour. Announc.">
        <title>Genome annotations for the ascomycete fungi Trichoderma harzianum, Trichoderma aggressivum, and Purpureocillium lilacinum.</title>
        <authorList>
            <person name="Beijen E.P.W."/>
            <person name="Ohm R.A."/>
        </authorList>
    </citation>
    <scope>NUCLEOTIDE SEQUENCE [LARGE SCALE GENOMIC DNA]</scope>
    <source>
        <strain evidence="3 4">CBS 150709</strain>
    </source>
</reference>
<dbReference type="Gene3D" id="3.40.50.720">
    <property type="entry name" value="NAD(P)-binding Rossmann-like Domain"/>
    <property type="match status" value="1"/>
</dbReference>
<evidence type="ECO:0000313" key="4">
    <source>
        <dbReference type="Proteomes" id="UP001287286"/>
    </source>
</evidence>
<evidence type="ECO:0008006" key="5">
    <source>
        <dbReference type="Google" id="ProtNLM"/>
    </source>
</evidence>
<dbReference type="InterPro" id="IPR051468">
    <property type="entry name" value="Fungal_SecMetab_SDRs"/>
</dbReference>
<dbReference type="Pfam" id="PF00106">
    <property type="entry name" value="adh_short"/>
    <property type="match status" value="1"/>
</dbReference>
<dbReference type="InterPro" id="IPR002347">
    <property type="entry name" value="SDR_fam"/>
</dbReference>
<dbReference type="Proteomes" id="UP001287286">
    <property type="component" value="Unassembled WGS sequence"/>
</dbReference>
<comment type="similarity">
    <text evidence="1">Belongs to the short-chain dehydrogenases/reductases (SDR) family.</text>
</comment>
<dbReference type="PANTHER" id="PTHR43544">
    <property type="entry name" value="SHORT-CHAIN DEHYDROGENASE/REDUCTASE"/>
    <property type="match status" value="1"/>
</dbReference>